<reference evidence="1 2" key="1">
    <citation type="submission" date="2019-12" db="EMBL/GenBank/DDBJ databases">
        <title>Sporaefaciens musculi gen. nov., sp. nov., a novel bacterium isolated from the caecum of an obese mouse.</title>
        <authorList>
            <person name="Rasmussen T.S."/>
            <person name="Streidl T."/>
            <person name="Hitch T.C.A."/>
            <person name="Wortmann E."/>
            <person name="Deptula P."/>
            <person name="Hansen M."/>
            <person name="Nielsen D.S."/>
            <person name="Clavel T."/>
            <person name="Vogensen F.K."/>
        </authorList>
    </citation>
    <scope>NUCLEOTIDE SEQUENCE [LARGE SCALE GENOMIC DNA]</scope>
    <source>
        <strain evidence="1 2">WCA-9-b2</strain>
    </source>
</reference>
<evidence type="ECO:0000313" key="2">
    <source>
        <dbReference type="Proteomes" id="UP000460412"/>
    </source>
</evidence>
<sequence>MLTKKSKQDEELEWIDKRVKRLIWLNKIPQKNIYLFGVSIRTRKIIQVLRKYGLEPKNVLDNDKNKQNSHCARIKVISVDQIENILDSKNVYIVGSSYWREMTAQLERRNVKRSSIHLFCAPKKALLNHLIDAEKGKYHYRKLIKKYGDIPIFICPYTGTGDIYLIGTFWRQYIEQNRIENYIFVVINEACKKVAMMFGIKNIELTKKKRHCTFLLHYYLLCPDKVNIVVLNDSWPLIHSNPIEWFRGYKGLHFTEMFRRYVFALPENIKPEHPVFANVDDKLSLLFEKVQLVPDKTVVLSPYSNTLADLPDVFWEALADGLKNKGFSVCTNSSGENEPAIFGTTAIFVPLNIVPQFISKSGYFIGVRSGLCDVISAATAKKIILYDAEERFFNSSSFEYFSLKRMGLSNDVVEIIYKHGEPAITALEIINLICYE</sequence>
<gene>
    <name evidence="1" type="ORF">GN277_02270</name>
</gene>
<dbReference type="RefSeq" id="WP_159749457.1">
    <property type="nucleotide sequence ID" value="NZ_WUQX01000001.1"/>
</dbReference>
<comment type="caution">
    <text evidence="1">The sequence shown here is derived from an EMBL/GenBank/DDBJ whole genome shotgun (WGS) entry which is preliminary data.</text>
</comment>
<name>A0A7X3MDF3_9FIRM</name>
<organism evidence="1 2">
    <name type="scientific">Sporofaciens musculi</name>
    <dbReference type="NCBI Taxonomy" id="2681861"/>
    <lineage>
        <taxon>Bacteria</taxon>
        <taxon>Bacillati</taxon>
        <taxon>Bacillota</taxon>
        <taxon>Clostridia</taxon>
        <taxon>Lachnospirales</taxon>
        <taxon>Lachnospiraceae</taxon>
        <taxon>Sporofaciens</taxon>
    </lineage>
</organism>
<dbReference type="Proteomes" id="UP000460412">
    <property type="component" value="Unassembled WGS sequence"/>
</dbReference>
<proteinExistence type="predicted"/>
<accession>A0A7X3MDF3</accession>
<protein>
    <submittedName>
        <fullName evidence="1">Uncharacterized protein</fullName>
    </submittedName>
</protein>
<dbReference type="AlphaFoldDB" id="A0A7X3MDF3"/>
<evidence type="ECO:0000313" key="1">
    <source>
        <dbReference type="EMBL" id="MXP74285.1"/>
    </source>
</evidence>
<keyword evidence="2" id="KW-1185">Reference proteome</keyword>
<dbReference type="EMBL" id="WUQX01000001">
    <property type="protein sequence ID" value="MXP74285.1"/>
    <property type="molecule type" value="Genomic_DNA"/>
</dbReference>